<dbReference type="Proteomes" id="UP000252519">
    <property type="component" value="Unassembled WGS sequence"/>
</dbReference>
<evidence type="ECO:0000313" key="2">
    <source>
        <dbReference type="Proteomes" id="UP000252519"/>
    </source>
</evidence>
<dbReference type="OrthoDB" id="5864360at2759"/>
<protein>
    <recommendedName>
        <fullName evidence="3">MSP domain-containing protein</fullName>
    </recommendedName>
</protein>
<proteinExistence type="predicted"/>
<evidence type="ECO:0008006" key="3">
    <source>
        <dbReference type="Google" id="ProtNLM"/>
    </source>
</evidence>
<reference evidence="1 2" key="1">
    <citation type="submission" date="2014-10" db="EMBL/GenBank/DDBJ databases">
        <title>Draft genome of the hookworm Ancylostoma caninum.</title>
        <authorList>
            <person name="Mitreva M."/>
        </authorList>
    </citation>
    <scope>NUCLEOTIDE SEQUENCE [LARGE SCALE GENOMIC DNA]</scope>
    <source>
        <strain evidence="1 2">Baltimore</strain>
    </source>
</reference>
<name>A0A368FKI0_ANCCA</name>
<keyword evidence="2" id="KW-1185">Reference proteome</keyword>
<dbReference type="SUPFAM" id="SSF49354">
    <property type="entry name" value="PapD-like"/>
    <property type="match status" value="1"/>
</dbReference>
<comment type="caution">
    <text evidence="1">The sequence shown here is derived from an EMBL/GenBank/DDBJ whole genome shotgun (WGS) entry which is preliminary data.</text>
</comment>
<dbReference type="AlphaFoldDB" id="A0A368FKI0"/>
<dbReference type="InterPro" id="IPR013783">
    <property type="entry name" value="Ig-like_fold"/>
</dbReference>
<dbReference type="EMBL" id="JOJR01001047">
    <property type="protein sequence ID" value="RCN32676.1"/>
    <property type="molecule type" value="Genomic_DNA"/>
</dbReference>
<feature type="non-terminal residue" evidence="1">
    <location>
        <position position="1"/>
    </location>
</feature>
<accession>A0A368FKI0</accession>
<sequence>VLVSAPNSYSICPQKVIIPPQRSSTISVQLRNDTDQPPSTESGLMLQWFTIGRNCLCADVTRLWQRPYLVPRSCWKFYVLPIYHDSSDTPSS</sequence>
<gene>
    <name evidence="1" type="ORF">ANCCAN_21512</name>
</gene>
<dbReference type="Gene3D" id="2.60.40.10">
    <property type="entry name" value="Immunoglobulins"/>
    <property type="match status" value="1"/>
</dbReference>
<organism evidence="1 2">
    <name type="scientific">Ancylostoma caninum</name>
    <name type="common">Dog hookworm</name>
    <dbReference type="NCBI Taxonomy" id="29170"/>
    <lineage>
        <taxon>Eukaryota</taxon>
        <taxon>Metazoa</taxon>
        <taxon>Ecdysozoa</taxon>
        <taxon>Nematoda</taxon>
        <taxon>Chromadorea</taxon>
        <taxon>Rhabditida</taxon>
        <taxon>Rhabditina</taxon>
        <taxon>Rhabditomorpha</taxon>
        <taxon>Strongyloidea</taxon>
        <taxon>Ancylostomatidae</taxon>
        <taxon>Ancylostomatinae</taxon>
        <taxon>Ancylostoma</taxon>
    </lineage>
</organism>
<evidence type="ECO:0000313" key="1">
    <source>
        <dbReference type="EMBL" id="RCN32676.1"/>
    </source>
</evidence>
<dbReference type="InterPro" id="IPR008962">
    <property type="entry name" value="PapD-like_sf"/>
</dbReference>